<dbReference type="AlphaFoldDB" id="A0A840PK45"/>
<dbReference type="GO" id="GO:0019350">
    <property type="term" value="P:teichoic acid biosynthetic process"/>
    <property type="evidence" value="ECO:0007669"/>
    <property type="project" value="UniProtKB-KW"/>
</dbReference>
<proteinExistence type="inferred from homology"/>
<dbReference type="Gene3D" id="3.90.550.10">
    <property type="entry name" value="Spore Coat Polysaccharide Biosynthesis Protein SpsA, Chain A"/>
    <property type="match status" value="1"/>
</dbReference>
<evidence type="ECO:0000256" key="5">
    <source>
        <dbReference type="ARBA" id="ARBA00022944"/>
    </source>
</evidence>
<dbReference type="InterPro" id="IPR001173">
    <property type="entry name" value="Glyco_trans_2-like"/>
</dbReference>
<evidence type="ECO:0000259" key="7">
    <source>
        <dbReference type="Pfam" id="PF00535"/>
    </source>
</evidence>
<keyword evidence="9" id="KW-1185">Reference proteome</keyword>
<organism evidence="8 9">
    <name type="scientific">Thermocatellispora tengchongensis</name>
    <dbReference type="NCBI Taxonomy" id="1073253"/>
    <lineage>
        <taxon>Bacteria</taxon>
        <taxon>Bacillati</taxon>
        <taxon>Actinomycetota</taxon>
        <taxon>Actinomycetes</taxon>
        <taxon>Streptosporangiales</taxon>
        <taxon>Streptosporangiaceae</taxon>
        <taxon>Thermocatellispora</taxon>
    </lineage>
</organism>
<evidence type="ECO:0000313" key="9">
    <source>
        <dbReference type="Proteomes" id="UP000578449"/>
    </source>
</evidence>
<dbReference type="Pfam" id="PF00535">
    <property type="entry name" value="Glycos_transf_2"/>
    <property type="match status" value="1"/>
</dbReference>
<name>A0A840PK45_9ACTN</name>
<dbReference type="InterPro" id="IPR043149">
    <property type="entry name" value="TagF_N"/>
</dbReference>
<evidence type="ECO:0000256" key="4">
    <source>
        <dbReference type="ARBA" id="ARBA00022679"/>
    </source>
</evidence>
<accession>A0A840PK45</accession>
<keyword evidence="4 8" id="KW-0808">Transferase</keyword>
<dbReference type="SUPFAM" id="SSF53756">
    <property type="entry name" value="UDP-Glycosyltransferase/glycogen phosphorylase"/>
    <property type="match status" value="1"/>
</dbReference>
<dbReference type="Pfam" id="PF04464">
    <property type="entry name" value="Glyphos_transf"/>
    <property type="match status" value="1"/>
</dbReference>
<dbReference type="Gene3D" id="3.40.50.12580">
    <property type="match status" value="1"/>
</dbReference>
<feature type="domain" description="Glycosyltransferase 2-like" evidence="7">
    <location>
        <begin position="5"/>
        <end position="168"/>
    </location>
</feature>
<comment type="caution">
    <text evidence="8">The sequence shown here is derived from an EMBL/GenBank/DDBJ whole genome shotgun (WGS) entry which is preliminary data.</text>
</comment>
<dbReference type="PANTHER" id="PTHR37316">
    <property type="entry name" value="TEICHOIC ACID GLYCEROL-PHOSPHATE PRIMASE"/>
    <property type="match status" value="1"/>
</dbReference>
<dbReference type="SUPFAM" id="SSF53448">
    <property type="entry name" value="Nucleotide-diphospho-sugar transferases"/>
    <property type="match status" value="1"/>
</dbReference>
<keyword evidence="5" id="KW-0777">Teichoic acid biosynthesis</keyword>
<dbReference type="Gene3D" id="3.40.50.11820">
    <property type="match status" value="1"/>
</dbReference>
<keyword evidence="6" id="KW-0472">Membrane</keyword>
<dbReference type="CDD" id="cd00761">
    <property type="entry name" value="Glyco_tranf_GTA_type"/>
    <property type="match status" value="1"/>
</dbReference>
<comment type="subcellular location">
    <subcellularLocation>
        <location evidence="1">Cell membrane</location>
        <topology evidence="1">Peripheral membrane protein</topology>
    </subcellularLocation>
</comment>
<evidence type="ECO:0000256" key="2">
    <source>
        <dbReference type="ARBA" id="ARBA00010488"/>
    </source>
</evidence>
<keyword evidence="3" id="KW-1003">Cell membrane</keyword>
<dbReference type="InterPro" id="IPR029044">
    <property type="entry name" value="Nucleotide-diphossugar_trans"/>
</dbReference>
<reference evidence="8 9" key="1">
    <citation type="submission" date="2020-08" db="EMBL/GenBank/DDBJ databases">
        <title>Genomic Encyclopedia of Type Strains, Phase IV (KMG-IV): sequencing the most valuable type-strain genomes for metagenomic binning, comparative biology and taxonomic classification.</title>
        <authorList>
            <person name="Goeker M."/>
        </authorList>
    </citation>
    <scope>NUCLEOTIDE SEQUENCE [LARGE SCALE GENOMIC DNA]</scope>
    <source>
        <strain evidence="8 9">DSM 45615</strain>
    </source>
</reference>
<evidence type="ECO:0000313" key="8">
    <source>
        <dbReference type="EMBL" id="MBB5139329.1"/>
    </source>
</evidence>
<dbReference type="InterPro" id="IPR007554">
    <property type="entry name" value="Glycerophosphate_synth"/>
</dbReference>
<evidence type="ECO:0000256" key="6">
    <source>
        <dbReference type="ARBA" id="ARBA00023136"/>
    </source>
</evidence>
<dbReference type="InterPro" id="IPR043148">
    <property type="entry name" value="TagF_C"/>
</dbReference>
<dbReference type="EMBL" id="JACHGN010000029">
    <property type="protein sequence ID" value="MBB5139329.1"/>
    <property type="molecule type" value="Genomic_DNA"/>
</dbReference>
<dbReference type="InterPro" id="IPR051612">
    <property type="entry name" value="Teichoic_Acid_Biosynth"/>
</dbReference>
<dbReference type="EC" id="2.7.8.12" evidence="8"/>
<comment type="similarity">
    <text evidence="2">Belongs to the CDP-glycerol glycerophosphotransferase family.</text>
</comment>
<protein>
    <submittedName>
        <fullName evidence="8">CDP-glycerol glycerophosphotransferase</fullName>
        <ecNumber evidence="8">2.7.8.12</ecNumber>
    </submittedName>
</protein>
<sequence length="924" mass="104361">MPDCTVVVITYNDAGRLPRAVRSVLGQSLRNLEVIVVDDASTDRTPEVVAALCREDPRVRSIRRDVNSGGCGAPRNDGLAATTTPYVMFLDSDDRLPRHACKSMLMEIERTGADFVTGQVARLYEATGKKRFYFPSLYRRRTINGIREDPEMFLDTFATNKLYRAGFLRRHNLWFREDIHFEDHVFSAKLFCATRRFAVVPWVVYDWHRAVERPGTRTSISLSVKEMDNVRQRVLAARLSDQVLRDTGHADLLPERHHRFLRQDLRVYLNPLPARDRVWVKEFASIVRPYLTEIIGTDPDVFQRVDPIIRVCCHSILTDQIEELEVAARSLNGPRAAPRRVLRVDGKTYWGGTAEPMLDITGLRLAELPFSASALRHEVVEATASGSVLTLAVHTYDPFGVLERTPGWRAELRLRGHRVRLAPRRRLEDGEGIWESEVAIDLAAATPGPLGFDGRQEPSVAIVRPDGHATTDKLLLSPAHPPIRTRVPGHGVTVRPDGPAGVLRVEWRREGLLRQVPRLGRLKRRVIARLSSPELKLRAYKGLIKVVPRRADLAIFESDVGKGYTGNPRYIYEEVRRRGLPIKAVWSVARRRADFPAEAVLVRRMSWRYVWTLARAAYWVDSHGFPLDFPKPKGTRYLQTWHGQGVKSIGYNAPDLRGDFAGPREQWRRAVARWDALVSPGAEFERTFLPANRYTGPVLRFGSPRCDVLVHGDPGAERRVRERLEIPDDRRILLYAPTYRDRGMSSGRSVRADLAELAGALAEEWVLVLRTHPVERYTVPRHVRHFVRPAGSYPEVNDLMLASDALVTDYSSLMCDYAVTGKPMVFLIDDWEDYRLRERGSVYDLPAIAPGPCVTTTAALIDAVRGLDGLAEAFAVKYAEFRRTWCADERGDAAARVVDAFFLNAVFPGGAPERREAVTAGALL</sequence>
<evidence type="ECO:0000256" key="3">
    <source>
        <dbReference type="ARBA" id="ARBA00022475"/>
    </source>
</evidence>
<evidence type="ECO:0000256" key="1">
    <source>
        <dbReference type="ARBA" id="ARBA00004202"/>
    </source>
</evidence>
<dbReference type="GO" id="GO:0047355">
    <property type="term" value="F:CDP-glycerol glycerophosphotransferase activity"/>
    <property type="evidence" value="ECO:0007669"/>
    <property type="project" value="UniProtKB-EC"/>
</dbReference>
<gene>
    <name evidence="8" type="ORF">HNP84_009092</name>
</gene>
<dbReference type="Proteomes" id="UP000578449">
    <property type="component" value="Unassembled WGS sequence"/>
</dbReference>
<dbReference type="RefSeq" id="WP_185056167.1">
    <property type="nucleotide sequence ID" value="NZ_BAABIX010000029.1"/>
</dbReference>
<dbReference type="GO" id="GO:0005886">
    <property type="term" value="C:plasma membrane"/>
    <property type="evidence" value="ECO:0007669"/>
    <property type="project" value="UniProtKB-SubCell"/>
</dbReference>
<dbReference type="PANTHER" id="PTHR37316:SF3">
    <property type="entry name" value="TEICHOIC ACID GLYCEROL-PHOSPHATE TRANSFERASE"/>
    <property type="match status" value="1"/>
</dbReference>